<gene>
    <name evidence="4" type="ORF">SCLAV_1851</name>
</gene>
<dbReference type="CDD" id="cd04496">
    <property type="entry name" value="SSB_OBF"/>
    <property type="match status" value="1"/>
</dbReference>
<dbReference type="STRING" id="1901.BB341_19070"/>
<keyword evidence="5" id="KW-1185">Reference proteome</keyword>
<evidence type="ECO:0000256" key="1">
    <source>
        <dbReference type="ARBA" id="ARBA00023125"/>
    </source>
</evidence>
<feature type="region of interest" description="Disordered" evidence="3">
    <location>
        <begin position="169"/>
        <end position="267"/>
    </location>
</feature>
<evidence type="ECO:0000256" key="2">
    <source>
        <dbReference type="PROSITE-ProRule" id="PRU00252"/>
    </source>
</evidence>
<dbReference type="Pfam" id="PF00436">
    <property type="entry name" value="SSB"/>
    <property type="match status" value="1"/>
</dbReference>
<dbReference type="Gene3D" id="2.40.50.140">
    <property type="entry name" value="Nucleic acid-binding proteins"/>
    <property type="match status" value="1"/>
</dbReference>
<feature type="compositionally biased region" description="Acidic residues" evidence="3">
    <location>
        <begin position="216"/>
        <end position="226"/>
    </location>
</feature>
<proteinExistence type="predicted"/>
<evidence type="ECO:0000313" key="4">
    <source>
        <dbReference type="EMBL" id="EFG06926.1"/>
    </source>
</evidence>
<protein>
    <submittedName>
        <fullName evidence="4">Putative single-strand DNA-binding protein</fullName>
    </submittedName>
</protein>
<keyword evidence="1 2" id="KW-0238">DNA-binding</keyword>
<dbReference type="EMBL" id="CM000913">
    <property type="protein sequence ID" value="EFG06926.1"/>
    <property type="molecule type" value="Genomic_DNA"/>
</dbReference>
<dbReference type="AlphaFoldDB" id="E2Q3V6"/>
<feature type="compositionally biased region" description="Low complexity" evidence="3">
    <location>
        <begin position="231"/>
        <end position="243"/>
    </location>
</feature>
<evidence type="ECO:0000256" key="3">
    <source>
        <dbReference type="SAM" id="MobiDB-lite"/>
    </source>
</evidence>
<dbReference type="GO" id="GO:0003697">
    <property type="term" value="F:single-stranded DNA binding"/>
    <property type="evidence" value="ECO:0007669"/>
    <property type="project" value="InterPro"/>
</dbReference>
<dbReference type="Proteomes" id="UP000002357">
    <property type="component" value="Chromosome"/>
</dbReference>
<feature type="compositionally biased region" description="Pro residues" evidence="3">
    <location>
        <begin position="174"/>
        <end position="192"/>
    </location>
</feature>
<sequence>MSTAGPPSTGPGGNGPSAPAWESVGTGPTGADGEVAVVNDPTVTLVGNAATQVEYRETATGGMARFRLAVTPRRWDRVRETWVDGRTSFYTVLAWRGLARNLAGSVAVGEPLLVHGRLRVREGDAEGYRDTRGDDGGGEDRSAVRRWTSVEIDAVAVGHDLSRGTAAFRRAPKAAPPTAAPPLSAAPPPTAVPPADSLGPERDPRGKPAPGPAGDAVEDPLCDEWDEKGRAVPGAAADPVDADSGLPSTVRPGMPPGVPATAVVPPF</sequence>
<feature type="region of interest" description="Disordered" evidence="3">
    <location>
        <begin position="1"/>
        <end position="34"/>
    </location>
</feature>
<dbReference type="SUPFAM" id="SSF50249">
    <property type="entry name" value="Nucleic acid-binding proteins"/>
    <property type="match status" value="1"/>
</dbReference>
<dbReference type="InterPro" id="IPR012340">
    <property type="entry name" value="NA-bd_OB-fold"/>
</dbReference>
<dbReference type="eggNOG" id="COG0629">
    <property type="taxonomic scope" value="Bacteria"/>
</dbReference>
<reference evidence="4 5" key="1">
    <citation type="journal article" date="2010" name="Genome Biol. Evol.">
        <title>The sequence of a 1.8-mb bacterial linear plasmid reveals a rich evolutionary reservoir of secondary metabolic pathways.</title>
        <authorList>
            <person name="Medema M.H."/>
            <person name="Trefzer A."/>
            <person name="Kovalchuk A."/>
            <person name="van den Berg M."/>
            <person name="Mueller U."/>
            <person name="Heijne W."/>
            <person name="Wu L."/>
            <person name="Alam M.T."/>
            <person name="Ronning C.M."/>
            <person name="Nierman W.C."/>
            <person name="Bovenberg R.A.L."/>
            <person name="Breitling R."/>
            <person name="Takano E."/>
        </authorList>
    </citation>
    <scope>NUCLEOTIDE SEQUENCE [LARGE SCALE GENOMIC DNA]</scope>
    <source>
        <strain evidence="5">ATCC 27064 / DSM 738 / JCM 4710 / NBRC 13307 / NCIMB 12785 / NRRL 3585 / VKM Ac-602</strain>
    </source>
</reference>
<accession>E2Q3V6</accession>
<dbReference type="InterPro" id="IPR000424">
    <property type="entry name" value="Primosome_PriB/ssb"/>
</dbReference>
<evidence type="ECO:0000313" key="5">
    <source>
        <dbReference type="Proteomes" id="UP000002357"/>
    </source>
</evidence>
<dbReference type="PROSITE" id="PS50935">
    <property type="entry name" value="SSB"/>
    <property type="match status" value="1"/>
</dbReference>
<name>E2Q3V6_STRCL</name>
<organism evidence="4 5">
    <name type="scientific">Streptomyces clavuligerus</name>
    <dbReference type="NCBI Taxonomy" id="1901"/>
    <lineage>
        <taxon>Bacteria</taxon>
        <taxon>Bacillati</taxon>
        <taxon>Actinomycetota</taxon>
        <taxon>Actinomycetes</taxon>
        <taxon>Kitasatosporales</taxon>
        <taxon>Streptomycetaceae</taxon>
        <taxon>Streptomyces</taxon>
    </lineage>
</organism>